<dbReference type="Proteomes" id="UP000050794">
    <property type="component" value="Unassembled WGS sequence"/>
</dbReference>
<evidence type="ECO:0000313" key="3">
    <source>
        <dbReference type="Proteomes" id="UP000050794"/>
    </source>
</evidence>
<accession>A0A183VAP0</accession>
<dbReference type="EMBL" id="UYWY01024817">
    <property type="protein sequence ID" value="VDM49131.1"/>
    <property type="molecule type" value="Genomic_DNA"/>
</dbReference>
<evidence type="ECO:0000313" key="4">
    <source>
        <dbReference type="WBParaSite" id="TCNE_0001781101-mRNA-1"/>
    </source>
</evidence>
<dbReference type="WBParaSite" id="TCNE_0001781101-mRNA-1">
    <property type="protein sequence ID" value="TCNE_0001781101-mRNA-1"/>
    <property type="gene ID" value="TCNE_0001781101"/>
</dbReference>
<gene>
    <name evidence="2" type="ORF">TCNE_LOCUS17810</name>
</gene>
<evidence type="ECO:0000256" key="1">
    <source>
        <dbReference type="SAM" id="MobiDB-lite"/>
    </source>
</evidence>
<feature type="region of interest" description="Disordered" evidence="1">
    <location>
        <begin position="1"/>
        <end position="28"/>
    </location>
</feature>
<keyword evidence="3" id="KW-1185">Reference proteome</keyword>
<sequence length="89" mass="9686">MPAGKLASKNGQHLHECGGSQEESLELSCGDGDERGDLVVGSLMADDGEVDFGFGEEFLCFADANVTVDTVDLFRGNHLRYHVRERLIT</sequence>
<reference evidence="2 3" key="2">
    <citation type="submission" date="2018-11" db="EMBL/GenBank/DDBJ databases">
        <authorList>
            <consortium name="Pathogen Informatics"/>
        </authorList>
    </citation>
    <scope>NUCLEOTIDE SEQUENCE [LARGE SCALE GENOMIC DNA]</scope>
</reference>
<name>A0A183VAP0_TOXCA</name>
<protein>
    <submittedName>
        <fullName evidence="2 4">Uncharacterized protein</fullName>
    </submittedName>
</protein>
<reference evidence="4" key="1">
    <citation type="submission" date="2016-06" db="UniProtKB">
        <authorList>
            <consortium name="WormBaseParasite"/>
        </authorList>
    </citation>
    <scope>IDENTIFICATION</scope>
</reference>
<organism evidence="3 4">
    <name type="scientific">Toxocara canis</name>
    <name type="common">Canine roundworm</name>
    <dbReference type="NCBI Taxonomy" id="6265"/>
    <lineage>
        <taxon>Eukaryota</taxon>
        <taxon>Metazoa</taxon>
        <taxon>Ecdysozoa</taxon>
        <taxon>Nematoda</taxon>
        <taxon>Chromadorea</taxon>
        <taxon>Rhabditida</taxon>
        <taxon>Spirurina</taxon>
        <taxon>Ascaridomorpha</taxon>
        <taxon>Ascaridoidea</taxon>
        <taxon>Toxocaridae</taxon>
        <taxon>Toxocara</taxon>
    </lineage>
</organism>
<evidence type="ECO:0000313" key="2">
    <source>
        <dbReference type="EMBL" id="VDM49131.1"/>
    </source>
</evidence>
<proteinExistence type="predicted"/>
<dbReference type="AlphaFoldDB" id="A0A183VAP0"/>